<comment type="caution">
    <text evidence="2">The sequence shown here is derived from an EMBL/GenBank/DDBJ whole genome shotgun (WGS) entry which is preliminary data.</text>
</comment>
<sequence>MKATTFLPLFAASGALAATHTVMVGGVKPPTDPTGEPTPVLQYSPENIMAAPGDTVEFHFMQKNHTVTQSTFEDPCKKMEGGFDSGFMPNPDGAEGVTWTMTVNDTKPIWAYCKQKTGIHCGKGMVFSVNAVESSDKSFAAYKQLAIQKNGTELETAPIAASPAAAVSSTVTLAAGQAEATATVAAGNGQCADGSACTCSCLCGTNSFPEGAAVNNFGGFAGMLPA</sequence>
<dbReference type="EMBL" id="VCHE01000036">
    <property type="protein sequence ID" value="KAB2575124.1"/>
    <property type="molecule type" value="Genomic_DNA"/>
</dbReference>
<keyword evidence="1" id="KW-0732">Signal</keyword>
<gene>
    <name evidence="2" type="ORF">DBV05_g6210</name>
</gene>
<protein>
    <recommendedName>
        <fullName evidence="4">GPI-anchored cupredoxin</fullName>
    </recommendedName>
</protein>
<name>A0A5N5DDI8_9PEZI</name>
<dbReference type="Proteomes" id="UP000325902">
    <property type="component" value="Unassembled WGS sequence"/>
</dbReference>
<feature type="signal peptide" evidence="1">
    <location>
        <begin position="1"/>
        <end position="17"/>
    </location>
</feature>
<organism evidence="2 3">
    <name type="scientific">Lasiodiplodia theobromae</name>
    <dbReference type="NCBI Taxonomy" id="45133"/>
    <lineage>
        <taxon>Eukaryota</taxon>
        <taxon>Fungi</taxon>
        <taxon>Dikarya</taxon>
        <taxon>Ascomycota</taxon>
        <taxon>Pezizomycotina</taxon>
        <taxon>Dothideomycetes</taxon>
        <taxon>Dothideomycetes incertae sedis</taxon>
        <taxon>Botryosphaeriales</taxon>
        <taxon>Botryosphaeriaceae</taxon>
        <taxon>Lasiodiplodia</taxon>
    </lineage>
</organism>
<reference evidence="2 3" key="1">
    <citation type="journal article" date="2019" name="Sci. Rep.">
        <title>A multi-omics analysis of the grapevine pathogen Lasiodiplodia theobromae reveals that temperature affects the expression of virulence- and pathogenicity-related genes.</title>
        <authorList>
            <person name="Felix C."/>
            <person name="Meneses R."/>
            <person name="Goncalves M.F.M."/>
            <person name="Tilleman L."/>
            <person name="Duarte A.S."/>
            <person name="Jorrin-Novo J.V."/>
            <person name="Van de Peer Y."/>
            <person name="Deforce D."/>
            <person name="Van Nieuwerburgh F."/>
            <person name="Esteves A.C."/>
            <person name="Alves A."/>
        </authorList>
    </citation>
    <scope>NUCLEOTIDE SEQUENCE [LARGE SCALE GENOMIC DNA]</scope>
    <source>
        <strain evidence="2 3">LA-SOL3</strain>
    </source>
</reference>
<dbReference type="OrthoDB" id="1921208at2759"/>
<evidence type="ECO:0000313" key="2">
    <source>
        <dbReference type="EMBL" id="KAB2575124.1"/>
    </source>
</evidence>
<dbReference type="InterPro" id="IPR052953">
    <property type="entry name" value="Ser-rich/MCO-related"/>
</dbReference>
<dbReference type="PANTHER" id="PTHR34883:SF4">
    <property type="entry name" value="CUPREDOXIN"/>
    <property type="match status" value="1"/>
</dbReference>
<dbReference type="AlphaFoldDB" id="A0A5N5DDI8"/>
<feature type="chain" id="PRO_5024909838" description="GPI-anchored cupredoxin" evidence="1">
    <location>
        <begin position="18"/>
        <end position="226"/>
    </location>
</feature>
<dbReference type="Gene3D" id="2.60.40.420">
    <property type="entry name" value="Cupredoxins - blue copper proteins"/>
    <property type="match status" value="1"/>
</dbReference>
<dbReference type="PANTHER" id="PTHR34883">
    <property type="entry name" value="SERINE-RICH PROTEIN, PUTATIVE-RELATED-RELATED"/>
    <property type="match status" value="1"/>
</dbReference>
<dbReference type="SUPFAM" id="SSF49503">
    <property type="entry name" value="Cupredoxins"/>
    <property type="match status" value="1"/>
</dbReference>
<dbReference type="InterPro" id="IPR008972">
    <property type="entry name" value="Cupredoxin"/>
</dbReference>
<dbReference type="CDD" id="cd00920">
    <property type="entry name" value="Cupredoxin"/>
    <property type="match status" value="1"/>
</dbReference>
<evidence type="ECO:0000256" key="1">
    <source>
        <dbReference type="SAM" id="SignalP"/>
    </source>
</evidence>
<evidence type="ECO:0000313" key="3">
    <source>
        <dbReference type="Proteomes" id="UP000325902"/>
    </source>
</evidence>
<keyword evidence="3" id="KW-1185">Reference proteome</keyword>
<evidence type="ECO:0008006" key="4">
    <source>
        <dbReference type="Google" id="ProtNLM"/>
    </source>
</evidence>
<accession>A0A5N5DDI8</accession>
<proteinExistence type="predicted"/>